<evidence type="ECO:0000313" key="2">
    <source>
        <dbReference type="EMBL" id="CAH2762371.1"/>
    </source>
</evidence>
<evidence type="ECO:0000313" key="1">
    <source>
        <dbReference type="EMBL" id="CAH2762343.1"/>
    </source>
</evidence>
<accession>A0AAU9VJ98</accession>
<dbReference type="Proteomes" id="UP001154095">
    <property type="component" value="Chromosome"/>
</dbReference>
<name>A0AAU9VJ98_9FIRM</name>
<protein>
    <submittedName>
        <fullName evidence="2">Penicillinase repressor</fullName>
    </submittedName>
</protein>
<gene>
    <name evidence="2" type="ORF">ERYAMS2_01170</name>
    <name evidence="1" type="ORF">ERYAMS_00876</name>
</gene>
<dbReference type="RefSeq" id="WP_254006446.1">
    <property type="nucleotide sequence ID" value="NZ_OW659477.1"/>
</dbReference>
<evidence type="ECO:0000313" key="4">
    <source>
        <dbReference type="Proteomes" id="UP001154111"/>
    </source>
</evidence>
<dbReference type="AlphaFoldDB" id="A0AAU9VJ98"/>
<organism evidence="2 4">
    <name type="scientific">Erysipelothrix amsterdamensis</name>
    <dbReference type="NCBI Taxonomy" id="2929157"/>
    <lineage>
        <taxon>Bacteria</taxon>
        <taxon>Bacillati</taxon>
        <taxon>Bacillota</taxon>
        <taxon>Erysipelotrichia</taxon>
        <taxon>Erysipelotrichales</taxon>
        <taxon>Erysipelotrichaceae</taxon>
        <taxon>Erysipelothrix</taxon>
    </lineage>
</organism>
<dbReference type="Proteomes" id="UP001154111">
    <property type="component" value="Chromosome"/>
</dbReference>
<proteinExistence type="predicted"/>
<dbReference type="EMBL" id="OW659496">
    <property type="protein sequence ID" value="CAH2762343.1"/>
    <property type="molecule type" value="Genomic_DNA"/>
</dbReference>
<evidence type="ECO:0000313" key="3">
    <source>
        <dbReference type="Proteomes" id="UP001154095"/>
    </source>
</evidence>
<reference evidence="2" key="1">
    <citation type="submission" date="2022-04" db="EMBL/GenBank/DDBJ databases">
        <authorList>
            <person name="Forde T."/>
        </authorList>
    </citation>
    <scope>NUCLEOTIDE SEQUENCE</scope>
    <source>
        <strain evidence="2">A18Y016a</strain>
        <strain evidence="1">A18Y020d</strain>
    </source>
</reference>
<dbReference type="EMBL" id="OW659477">
    <property type="protein sequence ID" value="CAH2762371.1"/>
    <property type="molecule type" value="Genomic_DNA"/>
</dbReference>
<keyword evidence="3" id="KW-1185">Reference proteome</keyword>
<sequence length="83" mass="9827">MISQLEQFRLDKLTEAIEIQSILSPKQAKALAGSLYDEIDWDDVHVRSKSFQRLVTPFLYERNVLRSQHERSCSIKRGFKFKR</sequence>